<organism evidence="1 2">
    <name type="scientific">Haloferax profundi</name>
    <dbReference type="NCBI Taxonomy" id="1544718"/>
    <lineage>
        <taxon>Archaea</taxon>
        <taxon>Methanobacteriati</taxon>
        <taxon>Methanobacteriota</taxon>
        <taxon>Stenosarchaea group</taxon>
        <taxon>Halobacteria</taxon>
        <taxon>Halobacteriales</taxon>
        <taxon>Haloferacaceae</taxon>
        <taxon>Haloferax</taxon>
    </lineage>
</organism>
<dbReference type="RefSeq" id="WP_058571156.1">
    <property type="nucleotide sequence ID" value="NZ_LOPV01000072.1"/>
</dbReference>
<evidence type="ECO:0000313" key="1">
    <source>
        <dbReference type="EMBL" id="KTG30248.1"/>
    </source>
</evidence>
<proteinExistence type="predicted"/>
<protein>
    <submittedName>
        <fullName evidence="1">CopG family transcriptional regulator</fullName>
    </submittedName>
</protein>
<dbReference type="EMBL" id="LOPV01000072">
    <property type="protein sequence ID" value="KTG30248.1"/>
    <property type="molecule type" value="Genomic_DNA"/>
</dbReference>
<dbReference type="Gene3D" id="1.10.1220.10">
    <property type="entry name" value="Met repressor-like"/>
    <property type="match status" value="1"/>
</dbReference>
<sequence>MSTKRVNFRLPEDLITHADIAAEVSHKNRTEILVEALRQYLEEKESEESFREAVVELYLDDHIEFDKLSEIIGRQDAEAVRASKQVLDRGEELADKLADL</sequence>
<dbReference type="AlphaFoldDB" id="A0A0W1SUX5"/>
<accession>A0A0W1SUX5</accession>
<evidence type="ECO:0000313" key="2">
    <source>
        <dbReference type="Proteomes" id="UP000053157"/>
    </source>
</evidence>
<name>A0A0W1SUX5_9EURY</name>
<gene>
    <name evidence="1" type="ORF">AUR66_08675</name>
</gene>
<dbReference type="GO" id="GO:0006355">
    <property type="term" value="P:regulation of DNA-templated transcription"/>
    <property type="evidence" value="ECO:0007669"/>
    <property type="project" value="InterPro"/>
</dbReference>
<keyword evidence="2" id="KW-1185">Reference proteome</keyword>
<dbReference type="InterPro" id="IPR010985">
    <property type="entry name" value="Ribbon_hlx_hlx"/>
</dbReference>
<dbReference type="InterPro" id="IPR013321">
    <property type="entry name" value="Arc_rbn_hlx_hlx"/>
</dbReference>
<dbReference type="SUPFAM" id="SSF47598">
    <property type="entry name" value="Ribbon-helix-helix"/>
    <property type="match status" value="1"/>
</dbReference>
<dbReference type="Proteomes" id="UP000053157">
    <property type="component" value="Unassembled WGS sequence"/>
</dbReference>
<dbReference type="OrthoDB" id="330467at2157"/>
<comment type="caution">
    <text evidence="1">The sequence shown here is derived from an EMBL/GenBank/DDBJ whole genome shotgun (WGS) entry which is preliminary data.</text>
</comment>
<reference evidence="1 2" key="1">
    <citation type="submission" date="2015-12" db="EMBL/GenBank/DDBJ databases">
        <title>Haloferax profundi sp. nov. isolated from the Discovery deep brine-seawater interface in the Red Sea.</title>
        <authorList>
            <person name="Zhang G."/>
            <person name="Stingl U."/>
            <person name="Rashid M."/>
        </authorList>
    </citation>
    <scope>NUCLEOTIDE SEQUENCE [LARGE SCALE GENOMIC DNA]</scope>
    <source>
        <strain evidence="1 2">SB29</strain>
    </source>
</reference>